<keyword evidence="1" id="KW-0238">DNA-binding</keyword>
<dbReference type="GO" id="GO:0003677">
    <property type="term" value="F:DNA binding"/>
    <property type="evidence" value="ECO:0007669"/>
    <property type="project" value="UniProtKB-KW"/>
</dbReference>
<dbReference type="PANTHER" id="PTHR33449">
    <property type="entry name" value="NUCLEOID-ASSOCIATED PROTEIN YBAB"/>
    <property type="match status" value="1"/>
</dbReference>
<gene>
    <name evidence="2" type="ORF">MNBD_NITROSPINAE05-744</name>
</gene>
<protein>
    <recommendedName>
        <fullName evidence="3">Nucleoid-associated protein YaaK</fullName>
    </recommendedName>
</protein>
<dbReference type="AlphaFoldDB" id="A0A3B1CVG4"/>
<organism evidence="2">
    <name type="scientific">hydrothermal vent metagenome</name>
    <dbReference type="NCBI Taxonomy" id="652676"/>
    <lineage>
        <taxon>unclassified sequences</taxon>
        <taxon>metagenomes</taxon>
        <taxon>ecological metagenomes</taxon>
    </lineage>
</organism>
<reference evidence="2" key="1">
    <citation type="submission" date="2018-06" db="EMBL/GenBank/DDBJ databases">
        <authorList>
            <person name="Zhirakovskaya E."/>
        </authorList>
    </citation>
    <scope>NUCLEOTIDE SEQUENCE</scope>
</reference>
<dbReference type="SUPFAM" id="SSF82607">
    <property type="entry name" value="YbaB-like"/>
    <property type="match status" value="1"/>
</dbReference>
<evidence type="ECO:0008006" key="3">
    <source>
        <dbReference type="Google" id="ProtNLM"/>
    </source>
</evidence>
<dbReference type="InterPro" id="IPR004401">
    <property type="entry name" value="YbaB/EbfC"/>
</dbReference>
<dbReference type="GO" id="GO:0005829">
    <property type="term" value="C:cytosol"/>
    <property type="evidence" value="ECO:0007669"/>
    <property type="project" value="TreeGrafter"/>
</dbReference>
<proteinExistence type="inferred from homology"/>
<evidence type="ECO:0000313" key="2">
    <source>
        <dbReference type="EMBL" id="VAX32372.1"/>
    </source>
</evidence>
<dbReference type="NCBIfam" id="TIGR00103">
    <property type="entry name" value="DNA_YbaB_EbfC"/>
    <property type="match status" value="1"/>
</dbReference>
<dbReference type="InterPro" id="IPR036894">
    <property type="entry name" value="YbaB-like_sf"/>
</dbReference>
<dbReference type="PIRSF" id="PIRSF004555">
    <property type="entry name" value="UCP004555"/>
    <property type="match status" value="1"/>
</dbReference>
<name>A0A3B1CVG4_9ZZZZ</name>
<dbReference type="Pfam" id="PF02575">
    <property type="entry name" value="YbaB_DNA_bd"/>
    <property type="match status" value="1"/>
</dbReference>
<dbReference type="EMBL" id="UOGG01000198">
    <property type="protein sequence ID" value="VAX32372.1"/>
    <property type="molecule type" value="Genomic_DNA"/>
</dbReference>
<sequence>MDMDNDMGSIFKQAKQLQSKIGDIQKELADKTVEVSTGGGMVKITANGIHQILSIRIDDELINMQDREVLEDLITGAMNEVHRKVKELAQEEMTKLTGGIKIPGLFPGM</sequence>
<dbReference type="HAMAP" id="MF_00274">
    <property type="entry name" value="DNA_YbaB_EbfC"/>
    <property type="match status" value="1"/>
</dbReference>
<dbReference type="PANTHER" id="PTHR33449:SF1">
    <property type="entry name" value="NUCLEOID-ASSOCIATED PROTEIN YBAB"/>
    <property type="match status" value="1"/>
</dbReference>
<dbReference type="Gene3D" id="3.30.1310.10">
    <property type="entry name" value="Nucleoid-associated protein YbaB-like domain"/>
    <property type="match status" value="1"/>
</dbReference>
<accession>A0A3B1CVG4</accession>
<evidence type="ECO:0000256" key="1">
    <source>
        <dbReference type="ARBA" id="ARBA00023125"/>
    </source>
</evidence>